<accession>A0A5C3MP33</accession>
<keyword evidence="2" id="KW-1185">Reference proteome</keyword>
<reference evidence="1 2" key="1">
    <citation type="journal article" date="2019" name="Nat. Ecol. Evol.">
        <title>Megaphylogeny resolves global patterns of mushroom evolution.</title>
        <authorList>
            <person name="Varga T."/>
            <person name="Krizsan K."/>
            <person name="Foldi C."/>
            <person name="Dima B."/>
            <person name="Sanchez-Garcia M."/>
            <person name="Sanchez-Ramirez S."/>
            <person name="Szollosi G.J."/>
            <person name="Szarkandi J.G."/>
            <person name="Papp V."/>
            <person name="Albert L."/>
            <person name="Andreopoulos W."/>
            <person name="Angelini C."/>
            <person name="Antonin V."/>
            <person name="Barry K.W."/>
            <person name="Bougher N.L."/>
            <person name="Buchanan P."/>
            <person name="Buyck B."/>
            <person name="Bense V."/>
            <person name="Catcheside P."/>
            <person name="Chovatia M."/>
            <person name="Cooper J."/>
            <person name="Damon W."/>
            <person name="Desjardin D."/>
            <person name="Finy P."/>
            <person name="Geml J."/>
            <person name="Haridas S."/>
            <person name="Hughes K."/>
            <person name="Justo A."/>
            <person name="Karasinski D."/>
            <person name="Kautmanova I."/>
            <person name="Kiss B."/>
            <person name="Kocsube S."/>
            <person name="Kotiranta H."/>
            <person name="LaButti K.M."/>
            <person name="Lechner B.E."/>
            <person name="Liimatainen K."/>
            <person name="Lipzen A."/>
            <person name="Lukacs Z."/>
            <person name="Mihaltcheva S."/>
            <person name="Morgado L.N."/>
            <person name="Niskanen T."/>
            <person name="Noordeloos M.E."/>
            <person name="Ohm R.A."/>
            <person name="Ortiz-Santana B."/>
            <person name="Ovrebo C."/>
            <person name="Racz N."/>
            <person name="Riley R."/>
            <person name="Savchenko A."/>
            <person name="Shiryaev A."/>
            <person name="Soop K."/>
            <person name="Spirin V."/>
            <person name="Szebenyi C."/>
            <person name="Tomsovsky M."/>
            <person name="Tulloss R.E."/>
            <person name="Uehling J."/>
            <person name="Grigoriev I.V."/>
            <person name="Vagvolgyi C."/>
            <person name="Papp T."/>
            <person name="Martin F.M."/>
            <person name="Miettinen O."/>
            <person name="Hibbett D.S."/>
            <person name="Nagy L.G."/>
        </authorList>
    </citation>
    <scope>NUCLEOTIDE SEQUENCE [LARGE SCALE GENOMIC DNA]</scope>
    <source>
        <strain evidence="1 2">OMC1185</strain>
    </source>
</reference>
<proteinExistence type="predicted"/>
<dbReference type="AlphaFoldDB" id="A0A5C3MP33"/>
<dbReference type="EMBL" id="ML213527">
    <property type="protein sequence ID" value="TFK46740.1"/>
    <property type="molecule type" value="Genomic_DNA"/>
</dbReference>
<protein>
    <submittedName>
        <fullName evidence="1">Uncharacterized protein</fullName>
    </submittedName>
</protein>
<dbReference type="Proteomes" id="UP000305948">
    <property type="component" value="Unassembled WGS sequence"/>
</dbReference>
<evidence type="ECO:0000313" key="1">
    <source>
        <dbReference type="EMBL" id="TFK46740.1"/>
    </source>
</evidence>
<gene>
    <name evidence="1" type="ORF">OE88DRAFT_853004</name>
</gene>
<organism evidence="1 2">
    <name type="scientific">Heliocybe sulcata</name>
    <dbReference type="NCBI Taxonomy" id="5364"/>
    <lineage>
        <taxon>Eukaryota</taxon>
        <taxon>Fungi</taxon>
        <taxon>Dikarya</taxon>
        <taxon>Basidiomycota</taxon>
        <taxon>Agaricomycotina</taxon>
        <taxon>Agaricomycetes</taxon>
        <taxon>Gloeophyllales</taxon>
        <taxon>Gloeophyllaceae</taxon>
        <taxon>Heliocybe</taxon>
    </lineage>
</organism>
<evidence type="ECO:0000313" key="2">
    <source>
        <dbReference type="Proteomes" id="UP000305948"/>
    </source>
</evidence>
<name>A0A5C3MP33_9AGAM</name>
<sequence length="129" mass="14443">MLCHPQGHILDLRIHHCHSAFSSTGEYIRGNPGLPSSLLAPEEDLYSSDQVSFAPSVSLLCRGQKFCMCLHSWSSVKLHHFSSPAFCLLPCDGTNTTTTLERPGYCAHWPLDRPRHLNDELNSLDLTRI</sequence>